<dbReference type="KEGG" id="nkr:NKOR_06425"/>
<dbReference type="Proteomes" id="UP000006101">
    <property type="component" value="Chromosome"/>
</dbReference>
<organism evidence="1 2">
    <name type="scientific">Candidatus Nitrosopumilus koreensis AR1</name>
    <dbReference type="NCBI Taxonomy" id="1229908"/>
    <lineage>
        <taxon>Archaea</taxon>
        <taxon>Nitrososphaerota</taxon>
        <taxon>Nitrososphaeria</taxon>
        <taxon>Nitrosopumilales</taxon>
        <taxon>Nitrosopumilaceae</taxon>
        <taxon>Nitrosopumilus</taxon>
    </lineage>
</organism>
<gene>
    <name evidence="1" type="ORF">NKOR_06425</name>
</gene>
<dbReference type="EMBL" id="CP003842">
    <property type="protein sequence ID" value="AFS81164.1"/>
    <property type="molecule type" value="Genomic_DNA"/>
</dbReference>
<proteinExistence type="predicted"/>
<dbReference type="AlphaFoldDB" id="K0B6P7"/>
<dbReference type="STRING" id="1229908.NKOR_06425"/>
<evidence type="ECO:0000313" key="2">
    <source>
        <dbReference type="Proteomes" id="UP000006101"/>
    </source>
</evidence>
<protein>
    <submittedName>
        <fullName evidence="1">Uncharacterized protein</fullName>
    </submittedName>
</protein>
<accession>K0B6P7</accession>
<keyword evidence="2" id="KW-1185">Reference proteome</keyword>
<dbReference type="PATRIC" id="fig|1229908.8.peg.1402"/>
<name>K0B6P7_9ARCH</name>
<reference evidence="1 2" key="1">
    <citation type="journal article" date="2012" name="J. Bacteriol.">
        <title>Draft Genome Sequence of an Ammonia-Oxidizing Archaeon, "Candidatus Nitrosopumilus koreensis" AR1, from Marine Sediment.</title>
        <authorList>
            <person name="Park S.J."/>
            <person name="Kim J.G."/>
            <person name="Jung M.Y."/>
            <person name="Kim S.J."/>
            <person name="Cha I.T."/>
            <person name="Kwon K."/>
            <person name="Lee J.H."/>
            <person name="Rhee S.K."/>
        </authorList>
    </citation>
    <scope>NUCLEOTIDE SEQUENCE [LARGE SCALE GENOMIC DNA]</scope>
    <source>
        <strain evidence="1 2">AR1</strain>
    </source>
</reference>
<dbReference type="HOGENOM" id="CLU_2475830_0_0_2"/>
<evidence type="ECO:0000313" key="1">
    <source>
        <dbReference type="EMBL" id="AFS81164.1"/>
    </source>
</evidence>
<sequence>MVVGTLGLTNTVSAEKPDVVCRLGAEIATFGCSSEPKVGDHIQVVFVSIARICHGDVFDIGNYIWFLTDHGLNCEVGQTIGILNPYQ</sequence>